<evidence type="ECO:0000313" key="3">
    <source>
        <dbReference type="Proteomes" id="UP001498398"/>
    </source>
</evidence>
<feature type="compositionally biased region" description="Polar residues" evidence="1">
    <location>
        <begin position="1"/>
        <end position="19"/>
    </location>
</feature>
<comment type="caution">
    <text evidence="2">The sequence shown here is derived from an EMBL/GenBank/DDBJ whole genome shotgun (WGS) entry which is preliminary data.</text>
</comment>
<feature type="compositionally biased region" description="Low complexity" evidence="1">
    <location>
        <begin position="110"/>
        <end position="121"/>
    </location>
</feature>
<feature type="compositionally biased region" description="Polar residues" evidence="1">
    <location>
        <begin position="284"/>
        <end position="299"/>
    </location>
</feature>
<dbReference type="Proteomes" id="UP001498398">
    <property type="component" value="Unassembled WGS sequence"/>
</dbReference>
<feature type="compositionally biased region" description="Basic residues" evidence="1">
    <location>
        <begin position="702"/>
        <end position="713"/>
    </location>
</feature>
<reference evidence="2 3" key="1">
    <citation type="submission" date="2024-01" db="EMBL/GenBank/DDBJ databases">
        <title>A draft genome for the cacao thread blight pathogen Marasmiellus scandens.</title>
        <authorList>
            <person name="Baruah I.K."/>
            <person name="Leung J."/>
            <person name="Bukari Y."/>
            <person name="Amoako-Attah I."/>
            <person name="Meinhardt L.W."/>
            <person name="Bailey B.A."/>
            <person name="Cohen S.P."/>
        </authorList>
    </citation>
    <scope>NUCLEOTIDE SEQUENCE [LARGE SCALE GENOMIC DNA]</scope>
    <source>
        <strain evidence="2 3">GH-19</strain>
    </source>
</reference>
<gene>
    <name evidence="2" type="ORF">VKT23_000797</name>
</gene>
<feature type="compositionally biased region" description="Polar residues" evidence="1">
    <location>
        <begin position="49"/>
        <end position="61"/>
    </location>
</feature>
<organism evidence="2 3">
    <name type="scientific">Marasmiellus scandens</name>
    <dbReference type="NCBI Taxonomy" id="2682957"/>
    <lineage>
        <taxon>Eukaryota</taxon>
        <taxon>Fungi</taxon>
        <taxon>Dikarya</taxon>
        <taxon>Basidiomycota</taxon>
        <taxon>Agaricomycotina</taxon>
        <taxon>Agaricomycetes</taxon>
        <taxon>Agaricomycetidae</taxon>
        <taxon>Agaricales</taxon>
        <taxon>Marasmiineae</taxon>
        <taxon>Omphalotaceae</taxon>
        <taxon>Marasmiellus</taxon>
    </lineage>
</organism>
<proteinExistence type="predicted"/>
<dbReference type="EMBL" id="JBANRG010000001">
    <property type="protein sequence ID" value="KAK7472684.1"/>
    <property type="molecule type" value="Genomic_DNA"/>
</dbReference>
<name>A0ABR1K7R2_9AGAR</name>
<feature type="region of interest" description="Disordered" evidence="1">
    <location>
        <begin position="671"/>
        <end position="733"/>
    </location>
</feature>
<evidence type="ECO:0000313" key="2">
    <source>
        <dbReference type="EMBL" id="KAK7472684.1"/>
    </source>
</evidence>
<protein>
    <submittedName>
        <fullName evidence="2">Uncharacterized protein</fullName>
    </submittedName>
</protein>
<accession>A0ABR1K7R2</accession>
<feature type="region of interest" description="Disordered" evidence="1">
    <location>
        <begin position="278"/>
        <end position="304"/>
    </location>
</feature>
<feature type="compositionally biased region" description="Polar residues" evidence="1">
    <location>
        <begin position="122"/>
        <end position="131"/>
    </location>
</feature>
<keyword evidence="3" id="KW-1185">Reference proteome</keyword>
<sequence>MSTATSQKTYNDRSIQTEPIWNPPCTDDPAASKVHDAYISPVSDPSLKNCDTSHSKPSQLGFQKPSGKSFLSKRVVSLPETSPQRVAVSKERVVSLSERPKPPSFFPDTSLSSDRSECSSSPGIAQSSLDTPITKRSRSQFRSSLSSLGFLSPRTPSPPSSPESVMIIGSDMQVPSSFHRHGVVCESKTRDGMVFPSPSSILHPKTSLVEWNTWTNSPPRPIPALHGPLSLPYARCPSGAEGTIIEGEDLGRMIWGLDNDEAQRARVLNTFPESQSIPEHDIIASSTTKTSGQLQAKSHSSSRSPIILPRRLSNTHVNNFRPPRLRRDDLPIILNGSSDSWCIGEPLTAGRFFDGTVPDGHPKGLGIFRHKSTVSSRSYAAERDCDQAQQLKASAPVFIPSRQLAEHCQSEEYLDRPSPAPSTRMKSAFDLAQEYYVHNESLPTPPSSSSTLWTPSLPTPLLLDSPEFVEHDEESEQLQKFVYERLKQSDYNLVSDVALSLSMDKPMHHPFAQISDSLPPPASPTFNVDVHRSNHPLNIPLPQPAVLPHANNQAVLSGIAPSLASPTQKRNVFTSHQPRSIPFARLMQRRLSAVPEENDRNHEGSLVNVVRRAPLGPGHSFRPYFANRTADVSARQAASLVTSAPCAIPKDIPDLSQDVEHLRLGVMSDVHSSGVQASGKPISYLRDAGNKENGVADTNSKAPKKKRKSKPKKPISDKNPVQHADGTVEHRQP</sequence>
<evidence type="ECO:0000256" key="1">
    <source>
        <dbReference type="SAM" id="MobiDB-lite"/>
    </source>
</evidence>
<feature type="region of interest" description="Disordered" evidence="1">
    <location>
        <begin position="1"/>
        <end position="138"/>
    </location>
</feature>
<feature type="compositionally biased region" description="Basic and acidic residues" evidence="1">
    <location>
        <begin position="88"/>
        <end position="101"/>
    </location>
</feature>